<dbReference type="SUPFAM" id="SSF48113">
    <property type="entry name" value="Heme-dependent peroxidases"/>
    <property type="match status" value="1"/>
</dbReference>
<dbReference type="InterPro" id="IPR034812">
    <property type="entry name" value="Ppo-like_N"/>
</dbReference>
<sequence>MGFPWNRSNSVKSPVSQTAPTESKTKRRSSSFLKFSDKPKAKTFNGTNGTNGINGHGTQAQHHGDGDEEDLKPSMLQRAASSMLPDHMAKRPEIESLLSDFASVLKASLRPLPTGLDGRYEKEAEPSSGFFKDLKTFGISDLRTLREVIQQKVTGELIDDKTYITERIIQLIADLPTGSRNRVAVTNDFLDRLWNIHQHPPSSYVGQKYNYRQADGSYNNIQFPYIGQAGQPYARSVRPVVQTPGAYPDAGLIFDAIMARSEYKRNPNNVSSLLFYLSFVISHDLFKPDSTDHDISATSSYLDLAPLYGCNVEDLNKMRAFRDGKLKTDCFSDKRIHGCPPGVGTILIMFNRWHNYVAQTLGDINEHGRFSTPAGKENDDKALRKRDEDLFQTSRLITCGLYINIILTDYLRTILALNRTDSTWNLDPRVAMEKIFNDNGSTRGVGNQISVEFSFVHRWHSCISKRDEMWYEDMYSKLFPGKDINNLDTQTLVAGLAKLEETIPDEPSARSFHGLSRDADGALPDDDLVLILADSIEDTAGTFGTNNVPVVMKAMECMGIEQARKWKCASLNEFRKFFGLKPYTNFEDINPDPKIAETLRRLYEHPDFVELYPGLVSEEAKTPMVPGVGISQPFTISRAILSDIVTMVRGDRFYTIDYTPANLTNWGFSEISCDFAINQGCVFHKLILKAFPRHFTYNSIYAFYPLTVPTETHKIMRDLGRLADFDYARPERMPSRTMVSSYAALKTVLSKPEFKVTWGANFDYMMSGHTWMLSGDSDMNTDQRADMRHAIYGPSTWTKQVFEFYEHKTTEMLKKHSYTISNNQMVDAVRDVINLVHTHFAANLFCLPLKTEDNPRGVYTEQELYMILSVMFTFVFFDIEPTKSFALHKAGRLVASQLAHLIEANVVAINKTSFMKNLIDNIYDRNSSLHDYGIHMIRRLLESGKTAEEITWQMVPTASASVSCQSQVFSQILDFYLQPENAHHLAEIQRLAHDGSIDSLEKLRHYVLEGNRIAGTFGLYRKAERGVDLVDNDTTHNLKRGDVVFVNFITASRDPAVFPDPLEVKIDRPEETYIHYGYGQHKCLGRDVNLIALTAMLKVFGKLKNIRRAPGIQGTLKYLERPGGSKVYLKEDWSSLWPFPTTMKIMFDGEVHDIIVYLWLGLKEFSILVWCQYS</sequence>
<dbReference type="Gene3D" id="1.10.640.10">
    <property type="entry name" value="Haem peroxidase domain superfamily, animal type"/>
    <property type="match status" value="1"/>
</dbReference>
<evidence type="ECO:0000256" key="3">
    <source>
        <dbReference type="ARBA" id="ARBA00022964"/>
    </source>
</evidence>
<proteinExistence type="predicted"/>
<name>S8BFD4_DACHA</name>
<evidence type="ECO:0008006" key="10">
    <source>
        <dbReference type="Google" id="ProtNLM"/>
    </source>
</evidence>
<gene>
    <name evidence="8" type="ORF">H072_8301</name>
</gene>
<keyword evidence="6" id="KW-0349">Heme</keyword>
<feature type="compositionally biased region" description="Low complexity" evidence="7">
    <location>
        <begin position="43"/>
        <end position="58"/>
    </location>
</feature>
<keyword evidence="9" id="KW-1185">Reference proteome</keyword>
<evidence type="ECO:0000256" key="6">
    <source>
        <dbReference type="PIRSR" id="PIRSR619791-2"/>
    </source>
</evidence>
<dbReference type="PANTHER" id="PTHR11903:SF13">
    <property type="entry name" value="LINOLEATE 10R-LIPOXYGENASE"/>
    <property type="match status" value="1"/>
</dbReference>
<dbReference type="GO" id="GO:0051213">
    <property type="term" value="F:dioxygenase activity"/>
    <property type="evidence" value="ECO:0007669"/>
    <property type="project" value="UniProtKB-KW"/>
</dbReference>
<dbReference type="InterPro" id="IPR001128">
    <property type="entry name" value="Cyt_P450"/>
</dbReference>
<dbReference type="GO" id="GO:0006979">
    <property type="term" value="P:response to oxidative stress"/>
    <property type="evidence" value="ECO:0007669"/>
    <property type="project" value="InterPro"/>
</dbReference>
<dbReference type="OMA" id="NTEYART"/>
<feature type="compositionally biased region" description="Polar residues" evidence="7">
    <location>
        <begin position="1"/>
        <end position="22"/>
    </location>
</feature>
<dbReference type="AlphaFoldDB" id="S8BFD4"/>
<accession>S8BFD4</accession>
<dbReference type="CDD" id="cd09817">
    <property type="entry name" value="linoleate_diol_synthase_like"/>
    <property type="match status" value="1"/>
</dbReference>
<comment type="caution">
    <text evidence="8">The sequence shown here is derived from an EMBL/GenBank/DDBJ whole genome shotgun (WGS) entry which is preliminary data.</text>
</comment>
<evidence type="ECO:0000256" key="2">
    <source>
        <dbReference type="ARBA" id="ARBA00022723"/>
    </source>
</evidence>
<dbReference type="InterPro" id="IPR050783">
    <property type="entry name" value="Oxylipin_biosynth_metab"/>
</dbReference>
<feature type="region of interest" description="Disordered" evidence="7">
    <location>
        <begin position="1"/>
        <end position="71"/>
    </location>
</feature>
<dbReference type="OrthoDB" id="823504at2759"/>
<protein>
    <recommendedName>
        <fullName evidence="10">Linoleate 8R-lipoxygenase</fullName>
    </recommendedName>
</protein>
<dbReference type="GO" id="GO:0020037">
    <property type="term" value="F:heme binding"/>
    <property type="evidence" value="ECO:0007669"/>
    <property type="project" value="InterPro"/>
</dbReference>
<dbReference type="GO" id="GO:0006631">
    <property type="term" value="P:fatty acid metabolic process"/>
    <property type="evidence" value="ECO:0007669"/>
    <property type="project" value="UniProtKB-ARBA"/>
</dbReference>
<comment type="subunit">
    <text evidence="1">Homotetramer.</text>
</comment>
<dbReference type="InterPro" id="IPR036396">
    <property type="entry name" value="Cyt_P450_sf"/>
</dbReference>
<dbReference type="HOGENOM" id="CLU_002329_1_0_1"/>
<dbReference type="GO" id="GO:0016705">
    <property type="term" value="F:oxidoreductase activity, acting on paired donors, with incorporation or reduction of molecular oxygen"/>
    <property type="evidence" value="ECO:0007669"/>
    <property type="project" value="InterPro"/>
</dbReference>
<evidence type="ECO:0000256" key="7">
    <source>
        <dbReference type="SAM" id="MobiDB-lite"/>
    </source>
</evidence>
<keyword evidence="3" id="KW-0223">Dioxygenase</keyword>
<dbReference type="Pfam" id="PF03098">
    <property type="entry name" value="An_peroxidase"/>
    <property type="match status" value="1"/>
</dbReference>
<evidence type="ECO:0000256" key="1">
    <source>
        <dbReference type="ARBA" id="ARBA00011881"/>
    </source>
</evidence>
<evidence type="ECO:0000256" key="4">
    <source>
        <dbReference type="ARBA" id="ARBA00023002"/>
    </source>
</evidence>
<dbReference type="EMBL" id="AQGS01000595">
    <property type="protein sequence ID" value="EPS37988.1"/>
    <property type="molecule type" value="Genomic_DNA"/>
</dbReference>
<dbReference type="InterPro" id="IPR019791">
    <property type="entry name" value="Haem_peroxidase_animal"/>
</dbReference>
<dbReference type="PANTHER" id="PTHR11903">
    <property type="entry name" value="PROSTAGLANDIN G/H SYNTHASE"/>
    <property type="match status" value="1"/>
</dbReference>
<dbReference type="Gene3D" id="1.10.630.10">
    <property type="entry name" value="Cytochrome P450"/>
    <property type="match status" value="1"/>
</dbReference>
<keyword evidence="4" id="KW-0560">Oxidoreductase</keyword>
<dbReference type="InterPro" id="IPR037120">
    <property type="entry name" value="Haem_peroxidase_sf_animal"/>
</dbReference>
<dbReference type="eggNOG" id="KOG2408">
    <property type="taxonomic scope" value="Eukaryota"/>
</dbReference>
<reference evidence="9" key="2">
    <citation type="submission" date="2013-04" db="EMBL/GenBank/DDBJ databases">
        <title>Genomic mechanisms accounting for the adaptation to parasitism in nematode-trapping fungi.</title>
        <authorList>
            <person name="Ahren D.G."/>
        </authorList>
    </citation>
    <scope>NUCLEOTIDE SEQUENCE [LARGE SCALE GENOMIC DNA]</scope>
    <source>
        <strain evidence="9">CBS 200.50</strain>
    </source>
</reference>
<dbReference type="Pfam" id="PF00067">
    <property type="entry name" value="p450"/>
    <property type="match status" value="1"/>
</dbReference>
<dbReference type="CDD" id="cd20612">
    <property type="entry name" value="CYP_LDS-like_C"/>
    <property type="match status" value="1"/>
</dbReference>
<keyword evidence="2 6" id="KW-0479">Metal-binding</keyword>
<evidence type="ECO:0000256" key="5">
    <source>
        <dbReference type="ARBA" id="ARBA00023004"/>
    </source>
</evidence>
<dbReference type="GO" id="GO:0005506">
    <property type="term" value="F:iron ion binding"/>
    <property type="evidence" value="ECO:0007669"/>
    <property type="project" value="InterPro"/>
</dbReference>
<reference evidence="8 9" key="1">
    <citation type="journal article" date="2013" name="PLoS Genet.">
        <title>Genomic mechanisms accounting for the adaptation to parasitism in nematode-trapping fungi.</title>
        <authorList>
            <person name="Meerupati T."/>
            <person name="Andersson K.M."/>
            <person name="Friman E."/>
            <person name="Kumar D."/>
            <person name="Tunlid A."/>
            <person name="Ahren D."/>
        </authorList>
    </citation>
    <scope>NUCLEOTIDE SEQUENCE [LARGE SCALE GENOMIC DNA]</scope>
    <source>
        <strain evidence="8 9">CBS 200.50</strain>
    </source>
</reference>
<evidence type="ECO:0000313" key="9">
    <source>
        <dbReference type="Proteomes" id="UP000015100"/>
    </source>
</evidence>
<dbReference type="SUPFAM" id="SSF48264">
    <property type="entry name" value="Cytochrome P450"/>
    <property type="match status" value="1"/>
</dbReference>
<dbReference type="GO" id="GO:0004601">
    <property type="term" value="F:peroxidase activity"/>
    <property type="evidence" value="ECO:0007669"/>
    <property type="project" value="InterPro"/>
</dbReference>
<dbReference type="PROSITE" id="PS50292">
    <property type="entry name" value="PEROXIDASE_3"/>
    <property type="match status" value="1"/>
</dbReference>
<dbReference type="GO" id="GO:0004497">
    <property type="term" value="F:monooxygenase activity"/>
    <property type="evidence" value="ECO:0007669"/>
    <property type="project" value="InterPro"/>
</dbReference>
<feature type="binding site" description="axial binding residue" evidence="6">
    <location>
        <position position="460"/>
    </location>
    <ligand>
        <name>heme b</name>
        <dbReference type="ChEBI" id="CHEBI:60344"/>
    </ligand>
    <ligandPart>
        <name>Fe</name>
        <dbReference type="ChEBI" id="CHEBI:18248"/>
    </ligandPart>
</feature>
<dbReference type="InterPro" id="IPR010255">
    <property type="entry name" value="Haem_peroxidase_sf"/>
</dbReference>
<keyword evidence="5 6" id="KW-0408">Iron</keyword>
<dbReference type="STRING" id="1284197.S8BFD4"/>
<organism evidence="8 9">
    <name type="scientific">Dactylellina haptotyla (strain CBS 200.50)</name>
    <name type="common">Nematode-trapping fungus</name>
    <name type="synonym">Monacrosporium haptotylum</name>
    <dbReference type="NCBI Taxonomy" id="1284197"/>
    <lineage>
        <taxon>Eukaryota</taxon>
        <taxon>Fungi</taxon>
        <taxon>Dikarya</taxon>
        <taxon>Ascomycota</taxon>
        <taxon>Pezizomycotina</taxon>
        <taxon>Orbiliomycetes</taxon>
        <taxon>Orbiliales</taxon>
        <taxon>Orbiliaceae</taxon>
        <taxon>Dactylellina</taxon>
    </lineage>
</organism>
<evidence type="ECO:0000313" key="8">
    <source>
        <dbReference type="EMBL" id="EPS37988.1"/>
    </source>
</evidence>
<dbReference type="Proteomes" id="UP000015100">
    <property type="component" value="Unassembled WGS sequence"/>
</dbReference>